<dbReference type="Proteomes" id="UP000030428">
    <property type="component" value="Unassembled WGS sequence"/>
</dbReference>
<comment type="caution">
    <text evidence="1">The sequence shown here is derived from an EMBL/GenBank/DDBJ whole genome shotgun (WGS) entry which is preliminary data.</text>
</comment>
<organism evidence="1 2">
    <name type="scientific">Candidatus Thiomargarita nelsonii</name>
    <dbReference type="NCBI Taxonomy" id="1003181"/>
    <lineage>
        <taxon>Bacteria</taxon>
        <taxon>Pseudomonadati</taxon>
        <taxon>Pseudomonadota</taxon>
        <taxon>Gammaproteobacteria</taxon>
        <taxon>Thiotrichales</taxon>
        <taxon>Thiotrichaceae</taxon>
        <taxon>Thiomargarita</taxon>
    </lineage>
</organism>
<reference evidence="1 2" key="1">
    <citation type="journal article" date="2016" name="Front. Microbiol.">
        <title>Single-Cell (Meta-)Genomics of a Dimorphic Candidatus Thiomargarita nelsonii Reveals Genomic Plasticity.</title>
        <authorList>
            <person name="Flood B.E."/>
            <person name="Fliss P."/>
            <person name="Jones D.S."/>
            <person name="Dick G.J."/>
            <person name="Jain S."/>
            <person name="Kaster A.K."/>
            <person name="Winkel M."/>
            <person name="Mussmann M."/>
            <person name="Bailey J."/>
        </authorList>
    </citation>
    <scope>NUCLEOTIDE SEQUENCE [LARGE SCALE GENOMIC DNA]</scope>
    <source>
        <strain evidence="1">Hydrate Ridge</strain>
    </source>
</reference>
<keyword evidence="2" id="KW-1185">Reference proteome</keyword>
<dbReference type="AlphaFoldDB" id="A0A0A6PLR2"/>
<name>A0A0A6PLR2_9GAMM</name>
<protein>
    <submittedName>
        <fullName evidence="1">Uncharacterized protein</fullName>
    </submittedName>
</protein>
<gene>
    <name evidence="1" type="ORF">PN36_05300</name>
</gene>
<dbReference type="EMBL" id="JSZA02000014">
    <property type="protein sequence ID" value="KHD08623.1"/>
    <property type="molecule type" value="Genomic_DNA"/>
</dbReference>
<evidence type="ECO:0000313" key="2">
    <source>
        <dbReference type="Proteomes" id="UP000030428"/>
    </source>
</evidence>
<sequence>MQQFILNIDDQQLETALNEIAQKEGKNITDVIINVLQYFIKQSSIPVKPQIDGKLRTKLDAILADGDETEYVRHNPILREKVERGIENYRQGNWFVPTQEQLGLDE</sequence>
<accession>A0A0A6PLR2</accession>
<evidence type="ECO:0000313" key="1">
    <source>
        <dbReference type="EMBL" id="KHD08623.1"/>
    </source>
</evidence>
<proteinExistence type="predicted"/>